<name>A0ABR7WS58_9SPHI</name>
<dbReference type="EMBL" id="JACWMY010000007">
    <property type="protein sequence ID" value="MBD1365143.1"/>
    <property type="molecule type" value="Genomic_DNA"/>
</dbReference>
<protein>
    <submittedName>
        <fullName evidence="2">AAA family ATPase</fullName>
    </submittedName>
</protein>
<dbReference type="Proteomes" id="UP000606600">
    <property type="component" value="Unassembled WGS sequence"/>
</dbReference>
<dbReference type="PANTHER" id="PTHR41259:SF1">
    <property type="entry name" value="DOUBLE-STRAND BREAK REPAIR RAD50 ATPASE, PUTATIVE-RELATED"/>
    <property type="match status" value="1"/>
</dbReference>
<dbReference type="Gene3D" id="3.40.50.300">
    <property type="entry name" value="P-loop containing nucleotide triphosphate hydrolases"/>
    <property type="match status" value="2"/>
</dbReference>
<organism evidence="2 3">
    <name type="scientific">Mucilaginibacter pankratovii</name>
    <dbReference type="NCBI Taxonomy" id="2772110"/>
    <lineage>
        <taxon>Bacteria</taxon>
        <taxon>Pseudomonadati</taxon>
        <taxon>Bacteroidota</taxon>
        <taxon>Sphingobacteriia</taxon>
        <taxon>Sphingobacteriales</taxon>
        <taxon>Sphingobacteriaceae</taxon>
        <taxon>Mucilaginibacter</taxon>
    </lineage>
</organism>
<feature type="transmembrane region" description="Helical" evidence="1">
    <location>
        <begin position="405"/>
        <end position="438"/>
    </location>
</feature>
<keyword evidence="1" id="KW-0812">Transmembrane</keyword>
<dbReference type="SUPFAM" id="SSF52540">
    <property type="entry name" value="P-loop containing nucleoside triphosphate hydrolases"/>
    <property type="match status" value="2"/>
</dbReference>
<accession>A0ABR7WS58</accession>
<reference evidence="2 3" key="1">
    <citation type="submission" date="2020-09" db="EMBL/GenBank/DDBJ databases">
        <title>Novel species of Mucilaginibacter isolated from a glacier on the Tibetan Plateau.</title>
        <authorList>
            <person name="Liu Q."/>
            <person name="Xin Y.-H."/>
        </authorList>
    </citation>
    <scope>NUCLEOTIDE SEQUENCE [LARGE SCALE GENOMIC DNA]</scope>
    <source>
        <strain evidence="2 3">ZT4R22</strain>
    </source>
</reference>
<evidence type="ECO:0000313" key="2">
    <source>
        <dbReference type="EMBL" id="MBD1365143.1"/>
    </source>
</evidence>
<dbReference type="PANTHER" id="PTHR41259">
    <property type="entry name" value="DOUBLE-STRAND BREAK REPAIR RAD50 ATPASE, PUTATIVE-RELATED"/>
    <property type="match status" value="1"/>
</dbReference>
<keyword evidence="3" id="KW-1185">Reference proteome</keyword>
<comment type="caution">
    <text evidence="2">The sequence shown here is derived from an EMBL/GenBank/DDBJ whole genome shotgun (WGS) entry which is preliminary data.</text>
</comment>
<keyword evidence="1" id="KW-1133">Transmembrane helix</keyword>
<sequence length="1152" mass="129164">MEKQSLHFTSLHVRKMPGFPDGLKPITGLSRHVNIIAGPNASGKTSTATAIHQLLWPPTSGRMNLEGAIETGNNNWDVRLDYGQFRAQRNGITGELPGIPASDESVRYNFSLQELVHINDKDLAGKIYQEAMGGYNLGNAAAALKYSSDIKKKNSGAYTGVTAADAQVAEINGKQQDLKDKENSLSVWIAARDKAAEASKLKEFYQAMVNCLEARELKESHELKLSAYPQQLRVMFGNEYEEIIALEDRMEALRIGLETNREAIQKHKDAISELGLSEKGISPPVLKELEDRVEALIEAERTISELGIAIADLTGTMEALKLQIHPDYEPGEEIKMDLSKIAKLDEFIDGAHRLLSQMKFIQIQIDSLSKKSAPVNQNAGQIKEGIKSLTNWLGEQKGTDGTKIYWLWLLVAGACAVALAVALWGWWGMAGVIILIAFALLGQGKKADGKADVRREDFRKTGLKEPTDWQPENVRTVFEELCLQLQAAELYALEKQEVNRLTVELESLQPELQKTEAQRDDWIRFLGHAPALPSDDLKNYSAFFWYISQLSKYAEFAVELKGKRGREKAAANQRDAELKKINGLLNHFGLAVEDGIVAKATVKHLLEKENARKNTVTTIDGLIELGDEKGKQLKEAGLKLEGIYKRLGLETPDKHEVYRLVDQLDDYKKAEAGCQEKKILYVEMERLQQNHETYASYKDKLPDMDLATAQRSVSDFASVAAEFDGLNDKIISTNALIQREKSGHDLEDALAKKEAALDNLQQVYDDNLSALTGSLLISHLEKEGGERNSSNVLKRGNQLFNKITSGRYELRINNMAQLDFLAYDHILHEGQSLNQLSTGTRIQLLLSIRLAYIESQEKEFQIPIIADELLANSDDQRASQIIEALAEIAMEGRQVFYFTAQKEEIAKWKSYADEHVGFEIKIYVLESDASEKSDYLGANDEPFSLNLFEKIPAIAGQTHDSYRKLIAIPGFQLMAQDPAQLHLWYLLDDLSDLATCLENRITTYGQLTSYIKNGGIIPGFDQDRLQQLEKKIRLLEAFQELYQKGRPKVIDLNVLKGSNAVTERYLQEVYEVLKAVVYNPEELIRELGQNAVSGFRSNSKEKLETYLVDEGYISEEPLLAGDELAQLVQIKVRKLGLDPAEGERFLELVTNN</sequence>
<dbReference type="InterPro" id="IPR027417">
    <property type="entry name" value="P-loop_NTPase"/>
</dbReference>
<evidence type="ECO:0000256" key="1">
    <source>
        <dbReference type="SAM" id="Phobius"/>
    </source>
</evidence>
<gene>
    <name evidence="2" type="ORF">IDJ77_15105</name>
</gene>
<keyword evidence="1" id="KW-0472">Membrane</keyword>
<dbReference type="RefSeq" id="WP_191189801.1">
    <property type="nucleotide sequence ID" value="NZ_JACWMY010000007.1"/>
</dbReference>
<proteinExistence type="predicted"/>
<evidence type="ECO:0000313" key="3">
    <source>
        <dbReference type="Proteomes" id="UP000606600"/>
    </source>
</evidence>